<feature type="compositionally biased region" description="Low complexity" evidence="1">
    <location>
        <begin position="29"/>
        <end position="52"/>
    </location>
</feature>
<dbReference type="EMBL" id="KN846951">
    <property type="protein sequence ID" value="KIV87569.1"/>
    <property type="molecule type" value="Genomic_DNA"/>
</dbReference>
<evidence type="ECO:0000313" key="3">
    <source>
        <dbReference type="Proteomes" id="UP000053599"/>
    </source>
</evidence>
<feature type="compositionally biased region" description="Polar residues" evidence="1">
    <location>
        <begin position="94"/>
        <end position="110"/>
    </location>
</feature>
<dbReference type="HOGENOM" id="CLU_047721_2_0_1"/>
<dbReference type="OrthoDB" id="4119745at2759"/>
<evidence type="ECO:0000256" key="1">
    <source>
        <dbReference type="SAM" id="MobiDB-lite"/>
    </source>
</evidence>
<accession>A0A0D1Z154</accession>
<evidence type="ECO:0000313" key="2">
    <source>
        <dbReference type="EMBL" id="KIV87569.1"/>
    </source>
</evidence>
<dbReference type="Proteomes" id="UP000053599">
    <property type="component" value="Unassembled WGS sequence"/>
</dbReference>
<feature type="compositionally biased region" description="Pro residues" evidence="1">
    <location>
        <begin position="53"/>
        <end position="65"/>
    </location>
</feature>
<gene>
    <name evidence="2" type="ORF">PV11_03106</name>
</gene>
<sequence>MESAQTQSSGKEKKGLRRIWRRIRDIIRQKPITTTPQTTVQSTTTPAITTKPAPAPEPSETPQPAPVKTQDPPNKQDIKIEVDDTADEPLKPTELTSLPRETSTTTSGGPSNEADMRFQKAQAIFARYNIQLNETDWDMRPRVPYERVSKNIRMRVRYTCHNCSTTFGHDRVCVSCQHRRCTQCSRYPARKDRTKMSTTTAPPADIAGEGSKNVEASCHECQTGFEIGATECPNCQHQICERCLRQATITVDRPPDITVDQAAGARERAPMS</sequence>
<feature type="region of interest" description="Disordered" evidence="1">
    <location>
        <begin position="1"/>
        <end position="114"/>
    </location>
</feature>
<proteinExistence type="predicted"/>
<dbReference type="AlphaFoldDB" id="A0A0D1Z154"/>
<reference evidence="2 3" key="1">
    <citation type="submission" date="2015-01" db="EMBL/GenBank/DDBJ databases">
        <title>The Genome Sequence of Exophiala sideris CBS121828.</title>
        <authorList>
            <consortium name="The Broad Institute Genomics Platform"/>
            <person name="Cuomo C."/>
            <person name="de Hoog S."/>
            <person name="Gorbushina A."/>
            <person name="Stielow B."/>
            <person name="Teixiera M."/>
            <person name="Abouelleil A."/>
            <person name="Chapman S.B."/>
            <person name="Priest M."/>
            <person name="Young S.K."/>
            <person name="Wortman J."/>
            <person name="Nusbaum C."/>
            <person name="Birren B."/>
        </authorList>
    </citation>
    <scope>NUCLEOTIDE SEQUENCE [LARGE SCALE GENOMIC DNA]</scope>
    <source>
        <strain evidence="2 3">CBS 121828</strain>
    </source>
</reference>
<name>A0A0D1Z154_9EURO</name>
<protein>
    <submittedName>
        <fullName evidence="2">Uncharacterized protein</fullName>
    </submittedName>
</protein>
<organism evidence="2 3">
    <name type="scientific">Exophiala sideris</name>
    <dbReference type="NCBI Taxonomy" id="1016849"/>
    <lineage>
        <taxon>Eukaryota</taxon>
        <taxon>Fungi</taxon>
        <taxon>Dikarya</taxon>
        <taxon>Ascomycota</taxon>
        <taxon>Pezizomycotina</taxon>
        <taxon>Eurotiomycetes</taxon>
        <taxon>Chaetothyriomycetidae</taxon>
        <taxon>Chaetothyriales</taxon>
        <taxon>Herpotrichiellaceae</taxon>
        <taxon>Exophiala</taxon>
    </lineage>
</organism>